<evidence type="ECO:0008006" key="3">
    <source>
        <dbReference type="Google" id="ProtNLM"/>
    </source>
</evidence>
<evidence type="ECO:0000313" key="2">
    <source>
        <dbReference type="Proteomes" id="UP000298616"/>
    </source>
</evidence>
<name>A0A4D7JYB9_9BACT</name>
<evidence type="ECO:0000313" key="1">
    <source>
        <dbReference type="EMBL" id="QCK13654.1"/>
    </source>
</evidence>
<protein>
    <recommendedName>
        <fullName evidence="3">Lipoprotein</fullName>
    </recommendedName>
</protein>
<gene>
    <name evidence="1" type="ORF">DCC35_02230</name>
</gene>
<keyword evidence="2" id="KW-1185">Reference proteome</keyword>
<dbReference type="Proteomes" id="UP000298616">
    <property type="component" value="Chromosome"/>
</dbReference>
<accession>A0A4D7JYB9</accession>
<reference evidence="1 2" key="1">
    <citation type="submission" date="2018-04" db="EMBL/GenBank/DDBJ databases">
        <title>Complete genome uncultured novel isolate.</title>
        <authorList>
            <person name="Merlino G."/>
        </authorList>
    </citation>
    <scope>NUCLEOTIDE SEQUENCE [LARGE SCALE GENOMIC DNA]</scope>
    <source>
        <strain evidence="2">R1DC9</strain>
    </source>
</reference>
<dbReference type="RefSeq" id="WP_137089251.1">
    <property type="nucleotide sequence ID" value="NZ_CP028923.1"/>
</dbReference>
<proteinExistence type="predicted"/>
<dbReference type="AlphaFoldDB" id="A0A4D7JYB9"/>
<sequence length="166" mass="19121">MKSSGVVSILFIVATMLSCQVNEDEKNKLSEVHDQMEKNELIKISREDIYTKAQEQSIKIGSVLKKADQNLSVDSLEDKYNAKITFISFDEMDEFIADSDNTKKEIEVMEAYLYQLNNDGELKDNVQYINNDTELTYDFPVNNDSVKGVWHAKVKRKEIILNEINN</sequence>
<dbReference type="EMBL" id="CP028923">
    <property type="protein sequence ID" value="QCK13654.1"/>
    <property type="molecule type" value="Genomic_DNA"/>
</dbReference>
<dbReference type="PROSITE" id="PS51257">
    <property type="entry name" value="PROKAR_LIPOPROTEIN"/>
    <property type="match status" value="1"/>
</dbReference>
<organism evidence="1 2">
    <name type="scientific">Mangrovivirga cuniculi</name>
    <dbReference type="NCBI Taxonomy" id="2715131"/>
    <lineage>
        <taxon>Bacteria</taxon>
        <taxon>Pseudomonadati</taxon>
        <taxon>Bacteroidota</taxon>
        <taxon>Cytophagia</taxon>
        <taxon>Cytophagales</taxon>
        <taxon>Mangrovivirgaceae</taxon>
        <taxon>Mangrovivirga</taxon>
    </lineage>
</organism>
<dbReference type="KEGG" id="fpf:DCC35_02230"/>